<gene>
    <name evidence="2" type="ORF">BA062_10245</name>
</gene>
<dbReference type="AlphaFoldDB" id="A0A318LZZ7"/>
<dbReference type="SUPFAM" id="SSF53335">
    <property type="entry name" value="S-adenosyl-L-methionine-dependent methyltransferases"/>
    <property type="match status" value="1"/>
</dbReference>
<proteinExistence type="predicted"/>
<evidence type="ECO:0000313" key="3">
    <source>
        <dbReference type="Proteomes" id="UP000247892"/>
    </source>
</evidence>
<comment type="caution">
    <text evidence="2">The sequence shown here is derived from an EMBL/GenBank/DDBJ whole genome shotgun (WGS) entry which is preliminary data.</text>
</comment>
<organism evidence="2 3">
    <name type="scientific">Prauserella flavalba</name>
    <dbReference type="NCBI Taxonomy" id="1477506"/>
    <lineage>
        <taxon>Bacteria</taxon>
        <taxon>Bacillati</taxon>
        <taxon>Actinomycetota</taxon>
        <taxon>Actinomycetes</taxon>
        <taxon>Pseudonocardiales</taxon>
        <taxon>Pseudonocardiaceae</taxon>
        <taxon>Prauserella</taxon>
    </lineage>
</organism>
<evidence type="ECO:0000259" key="1">
    <source>
        <dbReference type="Pfam" id="PF08241"/>
    </source>
</evidence>
<name>A0A318LZZ7_9PSEU</name>
<protein>
    <recommendedName>
        <fullName evidence="1">Methyltransferase type 11 domain-containing protein</fullName>
    </recommendedName>
</protein>
<dbReference type="Gene3D" id="3.40.50.150">
    <property type="entry name" value="Vaccinia Virus protein VP39"/>
    <property type="match status" value="1"/>
</dbReference>
<feature type="domain" description="Methyltransferase type 11" evidence="1">
    <location>
        <begin position="23"/>
        <end position="116"/>
    </location>
</feature>
<dbReference type="InterPro" id="IPR029063">
    <property type="entry name" value="SAM-dependent_MTases_sf"/>
</dbReference>
<dbReference type="RefSeq" id="WP_168213919.1">
    <property type="nucleotide sequence ID" value="NZ_MASU01000005.1"/>
</dbReference>
<dbReference type="Pfam" id="PF08241">
    <property type="entry name" value="Methyltransf_11"/>
    <property type="match status" value="1"/>
</dbReference>
<dbReference type="EMBL" id="MASU01000005">
    <property type="protein sequence ID" value="PXY35845.1"/>
    <property type="molecule type" value="Genomic_DNA"/>
</dbReference>
<dbReference type="PANTHER" id="PTHR45036:SF1">
    <property type="entry name" value="METHYLTRANSFERASE LIKE 7A"/>
    <property type="match status" value="1"/>
</dbReference>
<dbReference type="GO" id="GO:0008757">
    <property type="term" value="F:S-adenosylmethionine-dependent methyltransferase activity"/>
    <property type="evidence" value="ECO:0007669"/>
    <property type="project" value="InterPro"/>
</dbReference>
<accession>A0A318LZZ7</accession>
<dbReference type="InterPro" id="IPR013216">
    <property type="entry name" value="Methyltransf_11"/>
</dbReference>
<sequence length="199" mass="20731">MTTSFQPASLRAALLGPLRGTVLELGPGTGVNLPYYAPGVTWIGVEPDARRRARLATAVARRGGGGEVLAGRAERLDVPAHSVDAVVATFVLCSVDDVTAALAEIRRVLRPGARYVLAEHVAAPEGSWVRRGQDGWARASRWFGAQCRPNRSIGPAIERAGFALAEVHRFVVPGPLGAGIPHLAGAAVCPADTGKGTTS</sequence>
<keyword evidence="3" id="KW-1185">Reference proteome</keyword>
<evidence type="ECO:0000313" key="2">
    <source>
        <dbReference type="EMBL" id="PXY35845.1"/>
    </source>
</evidence>
<reference evidence="2 3" key="1">
    <citation type="submission" date="2016-07" db="EMBL/GenBank/DDBJ databases">
        <title>Draft genome sequence of Prauserella sp. YIM 121212, isolated from alkaline soil.</title>
        <authorList>
            <person name="Ruckert C."/>
            <person name="Albersmeier A."/>
            <person name="Jiang C.-L."/>
            <person name="Jiang Y."/>
            <person name="Kalinowski J."/>
            <person name="Schneider O."/>
            <person name="Winkler A."/>
            <person name="Zotchev S.B."/>
        </authorList>
    </citation>
    <scope>NUCLEOTIDE SEQUENCE [LARGE SCALE GENOMIC DNA]</scope>
    <source>
        <strain evidence="2 3">YIM 121212</strain>
    </source>
</reference>
<dbReference type="Proteomes" id="UP000247892">
    <property type="component" value="Unassembled WGS sequence"/>
</dbReference>
<dbReference type="PANTHER" id="PTHR45036">
    <property type="entry name" value="METHYLTRANSFERASE LIKE 7B"/>
    <property type="match status" value="1"/>
</dbReference>
<dbReference type="CDD" id="cd02440">
    <property type="entry name" value="AdoMet_MTases"/>
    <property type="match status" value="1"/>
</dbReference>
<dbReference type="InterPro" id="IPR052356">
    <property type="entry name" value="Thiol_S-MT"/>
</dbReference>